<organism evidence="1 2">
    <name type="scientific">Cetraspora pellucida</name>
    <dbReference type="NCBI Taxonomy" id="1433469"/>
    <lineage>
        <taxon>Eukaryota</taxon>
        <taxon>Fungi</taxon>
        <taxon>Fungi incertae sedis</taxon>
        <taxon>Mucoromycota</taxon>
        <taxon>Glomeromycotina</taxon>
        <taxon>Glomeromycetes</taxon>
        <taxon>Diversisporales</taxon>
        <taxon>Gigasporaceae</taxon>
        <taxon>Cetraspora</taxon>
    </lineage>
</organism>
<evidence type="ECO:0000313" key="2">
    <source>
        <dbReference type="Proteomes" id="UP000789366"/>
    </source>
</evidence>
<sequence>DDSQDPNNPLTWMFIEQVTTFNSEEILEEIEKIETEYFLCLAESILDGHIDVNLCHWLLEYHFTWACLTYLAVNRTTIPDPACKSFAAISTALTLFHRLTVASISIITYLRVCKQRICDTGIYDWKIFLPVITISSIVSVLALDSYGPVKYWCAAKTDTIITPIASICTTFIVLSICLFCYIQTIQAIRSIKKQHLAIIKRSVYNKPDNSTSVISEVEMKVSIKVSGYILVFILQWIPSVPYDIYSFLGRTHPWVYCMVLVSVCMGVGIAMEVVILHPQMKPHLGMRIVQKMVAMILL</sequence>
<accession>A0ACA9M7Z7</accession>
<reference evidence="1" key="1">
    <citation type="submission" date="2021-06" db="EMBL/GenBank/DDBJ databases">
        <authorList>
            <person name="Kallberg Y."/>
            <person name="Tangrot J."/>
            <person name="Rosling A."/>
        </authorList>
    </citation>
    <scope>NUCLEOTIDE SEQUENCE</scope>
    <source>
        <strain evidence="1">28 12/20/2015</strain>
    </source>
</reference>
<keyword evidence="2" id="KW-1185">Reference proteome</keyword>
<feature type="non-terminal residue" evidence="1">
    <location>
        <position position="1"/>
    </location>
</feature>
<comment type="caution">
    <text evidence="1">The sequence shown here is derived from an EMBL/GenBank/DDBJ whole genome shotgun (WGS) entry which is preliminary data.</text>
</comment>
<dbReference type="EMBL" id="CAJVPW010006379">
    <property type="protein sequence ID" value="CAG8568203.1"/>
    <property type="molecule type" value="Genomic_DNA"/>
</dbReference>
<proteinExistence type="predicted"/>
<name>A0ACA9M7Z7_9GLOM</name>
<protein>
    <submittedName>
        <fullName evidence="1">15511_t:CDS:1</fullName>
    </submittedName>
</protein>
<gene>
    <name evidence="1" type="ORF">SPELUC_LOCUS5886</name>
</gene>
<dbReference type="Proteomes" id="UP000789366">
    <property type="component" value="Unassembled WGS sequence"/>
</dbReference>
<evidence type="ECO:0000313" key="1">
    <source>
        <dbReference type="EMBL" id="CAG8568203.1"/>
    </source>
</evidence>